<feature type="region of interest" description="Disordered" evidence="1">
    <location>
        <begin position="197"/>
        <end position="217"/>
    </location>
</feature>
<dbReference type="Gene3D" id="3.30.420.10">
    <property type="entry name" value="Ribonuclease H-like superfamily/Ribonuclease H"/>
    <property type="match status" value="1"/>
</dbReference>
<dbReference type="SUPFAM" id="SSF53098">
    <property type="entry name" value="Ribonuclease H-like"/>
    <property type="match status" value="1"/>
</dbReference>
<name>A0A481W4H8_9CAUD</name>
<accession>A0A481W4H8</accession>
<proteinExistence type="predicted"/>
<dbReference type="InterPro" id="IPR012337">
    <property type="entry name" value="RNaseH-like_sf"/>
</dbReference>
<evidence type="ECO:0000313" key="3">
    <source>
        <dbReference type="Proteomes" id="UP000294134"/>
    </source>
</evidence>
<reference evidence="2 3" key="1">
    <citation type="submission" date="2019-02" db="EMBL/GenBank/DDBJ databases">
        <authorList>
            <person name="Frampton R.A."/>
            <person name="Wojtus J.K."/>
            <person name="Fineran P.C."/>
            <person name="Hendrickson H.L."/>
        </authorList>
    </citation>
    <scope>NUCLEOTIDE SEQUENCE [LARGE SCALE GENOMIC DNA]</scope>
</reference>
<organism evidence="2 3">
    <name type="scientific">Pseudomonas phage Psa21</name>
    <dbReference type="NCBI Taxonomy" id="2530023"/>
    <lineage>
        <taxon>Viruses</taxon>
        <taxon>Duplodnaviria</taxon>
        <taxon>Heunggongvirae</taxon>
        <taxon>Uroviricota</taxon>
        <taxon>Caudoviricetes</taxon>
        <taxon>Chimalliviridae</taxon>
        <taxon>Tepukevirus</taxon>
        <taxon>Tepukevirus Psa21</taxon>
    </lineage>
</organism>
<gene>
    <name evidence="2" type="ORF">PSA21_193</name>
</gene>
<feature type="compositionally biased region" description="Basic residues" evidence="1">
    <location>
        <begin position="198"/>
        <end position="217"/>
    </location>
</feature>
<dbReference type="GO" id="GO:0003676">
    <property type="term" value="F:nucleic acid binding"/>
    <property type="evidence" value="ECO:0007669"/>
    <property type="project" value="InterPro"/>
</dbReference>
<keyword evidence="3" id="KW-1185">Reference proteome</keyword>
<evidence type="ECO:0000313" key="2">
    <source>
        <dbReference type="EMBL" id="QBJ02719.1"/>
    </source>
</evidence>
<dbReference type="Proteomes" id="UP000294134">
    <property type="component" value="Segment"/>
</dbReference>
<protein>
    <submittedName>
        <fullName evidence="2">Holliday junction resolvase</fullName>
    </submittedName>
</protein>
<sequence>MLKMPENSEPFKILSLDPGSSHVGVSILLDYLDGSDVVIDDSFTVHLKDSHPHYAEFGDLHGNRVIRLMQLGDAVLDLCRTHRPHAIIVEANYLGRFATAFAALVECVAMVRSAVYMYDPFLPLYQVDPSSAKINAGMERIKGTDKEDVRRAMRNRKGIVWNVNLDELDEHSVDACAIGVYCADHITPRVMPAEPIKKVKKVKVKKERKKRRRGKKR</sequence>
<evidence type="ECO:0000256" key="1">
    <source>
        <dbReference type="SAM" id="MobiDB-lite"/>
    </source>
</evidence>
<dbReference type="InterPro" id="IPR036397">
    <property type="entry name" value="RNaseH_sf"/>
</dbReference>
<dbReference type="EMBL" id="MK552327">
    <property type="protein sequence ID" value="QBJ02719.1"/>
    <property type="molecule type" value="Genomic_DNA"/>
</dbReference>